<sequence>MPSEAPENGRDRPELRAISAANTEKRRSSGKSRAELALLIRWLSDRRPTPSPAGQDVAQHWVSLATFLESDWNEVDWQGVESREDGYLYALEGYWHRIRHARKRPQLYGLLAVPSALVDVELDSVCALAKAISSGDRSSELELAKRLTDRELQLKTEADEQHPCSTCPSPPDSGLDKEEEGEREAPPVRTLRIFPE</sequence>
<feature type="region of interest" description="Disordered" evidence="1">
    <location>
        <begin position="152"/>
        <end position="196"/>
    </location>
</feature>
<dbReference type="Proteomes" id="UP000077671">
    <property type="component" value="Unassembled WGS sequence"/>
</dbReference>
<protein>
    <submittedName>
        <fullName evidence="2">Uncharacterized protein</fullName>
    </submittedName>
</protein>
<reference evidence="2" key="1">
    <citation type="submission" date="2016-04" db="EMBL/GenBank/DDBJ databases">
        <authorList>
            <person name="Nguyen H.D."/>
            <person name="Kesanakurti P."/>
            <person name="Cullis J."/>
            <person name="Levesque C.A."/>
            <person name="Hambleton S."/>
        </authorList>
    </citation>
    <scope>NUCLEOTIDE SEQUENCE</scope>
    <source>
        <strain evidence="2">DAOMC 238032</strain>
    </source>
</reference>
<name>A0A8T8SB72_9BASI</name>
<dbReference type="AlphaFoldDB" id="A0A8T8SB72"/>
<organism evidence="2 3">
    <name type="scientific">Tilletia caries</name>
    <name type="common">wheat bunt fungus</name>
    <dbReference type="NCBI Taxonomy" id="13290"/>
    <lineage>
        <taxon>Eukaryota</taxon>
        <taxon>Fungi</taxon>
        <taxon>Dikarya</taxon>
        <taxon>Basidiomycota</taxon>
        <taxon>Ustilaginomycotina</taxon>
        <taxon>Exobasidiomycetes</taxon>
        <taxon>Tilletiales</taxon>
        <taxon>Tilletiaceae</taxon>
        <taxon>Tilletia</taxon>
    </lineage>
</organism>
<feature type="region of interest" description="Disordered" evidence="1">
    <location>
        <begin position="1"/>
        <end position="33"/>
    </location>
</feature>
<evidence type="ECO:0000313" key="2">
    <source>
        <dbReference type="EMBL" id="KAE8236401.1"/>
    </source>
</evidence>
<evidence type="ECO:0000313" key="3">
    <source>
        <dbReference type="Proteomes" id="UP000077671"/>
    </source>
</evidence>
<proteinExistence type="predicted"/>
<feature type="compositionally biased region" description="Basic and acidic residues" evidence="1">
    <location>
        <begin position="152"/>
        <end position="162"/>
    </location>
</feature>
<gene>
    <name evidence="2" type="ORF">A4X03_0g9449</name>
</gene>
<accession>A0A8T8SB72</accession>
<dbReference type="EMBL" id="LWDD02003773">
    <property type="protein sequence ID" value="KAE8236401.1"/>
    <property type="molecule type" value="Genomic_DNA"/>
</dbReference>
<reference evidence="2" key="2">
    <citation type="journal article" date="2019" name="IMA Fungus">
        <title>Genome sequencing and comparison of five Tilletia species to identify candidate genes for the detection of regulated species infecting wheat.</title>
        <authorList>
            <person name="Nguyen H.D.T."/>
            <person name="Sultana T."/>
            <person name="Kesanakurti P."/>
            <person name="Hambleton S."/>
        </authorList>
    </citation>
    <scope>NUCLEOTIDE SEQUENCE</scope>
    <source>
        <strain evidence="2">DAOMC 238032</strain>
    </source>
</reference>
<evidence type="ECO:0000256" key="1">
    <source>
        <dbReference type="SAM" id="MobiDB-lite"/>
    </source>
</evidence>
<comment type="caution">
    <text evidence="2">The sequence shown here is derived from an EMBL/GenBank/DDBJ whole genome shotgun (WGS) entry which is preliminary data.</text>
</comment>